<dbReference type="AlphaFoldDB" id="A0A1H8MWG1"/>
<accession>A0A1H8MWG1</accession>
<dbReference type="EMBL" id="FODD01000020">
    <property type="protein sequence ID" value="SEO21697.1"/>
    <property type="molecule type" value="Genomic_DNA"/>
</dbReference>
<name>A0A1H8MWG1_9ACTN</name>
<feature type="signal peptide" evidence="1">
    <location>
        <begin position="1"/>
        <end position="28"/>
    </location>
</feature>
<dbReference type="Gene3D" id="2.60.40.2850">
    <property type="match status" value="1"/>
</dbReference>
<organism evidence="2 3">
    <name type="scientific">Actinacidiphila rubida</name>
    <dbReference type="NCBI Taxonomy" id="310780"/>
    <lineage>
        <taxon>Bacteria</taxon>
        <taxon>Bacillati</taxon>
        <taxon>Actinomycetota</taxon>
        <taxon>Actinomycetes</taxon>
        <taxon>Kitasatosporales</taxon>
        <taxon>Streptomycetaceae</taxon>
        <taxon>Actinacidiphila</taxon>
    </lineage>
</organism>
<dbReference type="Proteomes" id="UP000181951">
    <property type="component" value="Unassembled WGS sequence"/>
</dbReference>
<feature type="chain" id="PRO_5039178453" evidence="1">
    <location>
        <begin position="29"/>
        <end position="164"/>
    </location>
</feature>
<evidence type="ECO:0000256" key="1">
    <source>
        <dbReference type="SAM" id="SignalP"/>
    </source>
</evidence>
<dbReference type="OrthoDB" id="4259471at2"/>
<sequence length="164" mass="16695">MKINGRSVIFAVSSAVLAVGAVAAPATADAHHSGAAVTAGASGATVTVHHRGDGTQPPAELGNPSEWGEVTFTMSASAGTVSPMSEACTNPSSGGTWCYGWYSTGLTPPQKFCYSNYLQETKGHASTVKLAGGTRRVHALAGDVSEANLTAGFAYTCSTYYSVD</sequence>
<evidence type="ECO:0000313" key="3">
    <source>
        <dbReference type="Proteomes" id="UP000181951"/>
    </source>
</evidence>
<keyword evidence="1" id="KW-0732">Signal</keyword>
<dbReference type="RefSeq" id="WP_069463342.1">
    <property type="nucleotide sequence ID" value="NZ_MDCQ01000246.1"/>
</dbReference>
<gene>
    <name evidence="2" type="ORF">SAMN05216267_102043</name>
</gene>
<protein>
    <submittedName>
        <fullName evidence="2">Bacteriocin (Lactococcin_972)</fullName>
    </submittedName>
</protein>
<keyword evidence="3" id="KW-1185">Reference proteome</keyword>
<dbReference type="Pfam" id="PF09683">
    <property type="entry name" value="Lactococcin_972"/>
    <property type="match status" value="1"/>
</dbReference>
<evidence type="ECO:0000313" key="2">
    <source>
        <dbReference type="EMBL" id="SEO21697.1"/>
    </source>
</evidence>
<dbReference type="InterPro" id="IPR006540">
    <property type="entry name" value="Lactococcin_972"/>
</dbReference>
<proteinExistence type="predicted"/>
<reference evidence="2 3" key="1">
    <citation type="submission" date="2016-10" db="EMBL/GenBank/DDBJ databases">
        <authorList>
            <person name="de Groot N.N."/>
        </authorList>
    </citation>
    <scope>NUCLEOTIDE SEQUENCE [LARGE SCALE GENOMIC DNA]</scope>
    <source>
        <strain evidence="2 3">CGMCC 4.2026</strain>
    </source>
</reference>